<dbReference type="SMART" id="SM00345">
    <property type="entry name" value="HTH_GNTR"/>
    <property type="match status" value="2"/>
</dbReference>
<organism evidence="5">
    <name type="scientific">uncultured Sphingopyxis sp</name>
    <dbReference type="NCBI Taxonomy" id="310581"/>
    <lineage>
        <taxon>Bacteria</taxon>
        <taxon>Pseudomonadati</taxon>
        <taxon>Pseudomonadota</taxon>
        <taxon>Alphaproteobacteria</taxon>
        <taxon>Sphingomonadales</taxon>
        <taxon>Sphingomonadaceae</taxon>
        <taxon>Sphingopyxis</taxon>
        <taxon>environmental samples</taxon>
    </lineage>
</organism>
<dbReference type="PANTHER" id="PTHR43537:SF5">
    <property type="entry name" value="UXU OPERON TRANSCRIPTIONAL REGULATOR"/>
    <property type="match status" value="1"/>
</dbReference>
<dbReference type="Pfam" id="PF07729">
    <property type="entry name" value="FCD"/>
    <property type="match status" value="1"/>
</dbReference>
<sequence>MTSLYWLELRETGRFDIVTNGGVAIGRLGEVFRIMREKLGTQVVHAIVEHIREQRLPAGYHLGAQQLADMLRVSRAPVSAALKELGEVGIVYSEPHRGYFVAKPIGHLPSSTPAPPADGEKERLYFQIAEDRLSGRLPDRISENELMRRYGVSRSRLQLLLGQIAEEGWVERLPGHGWLFGSTLNSGEAYARAYQFRAVIESQAILQPAFKVEPGALRDARAEQQNLLDGAMFTLPRTRLFEINANFHETIVAWSNNAFFLDALRRINRLRRLMEYRVGGGRGRLKEQCEEHIMLLDMLAADRREDAADFLRKHIDRAWQSKDRAMEVAR</sequence>
<proteinExistence type="predicted"/>
<dbReference type="InterPro" id="IPR036390">
    <property type="entry name" value="WH_DNA-bd_sf"/>
</dbReference>
<gene>
    <name evidence="5" type="ORF">SPPYR_1239</name>
</gene>
<feature type="domain" description="HTH gntR-type" evidence="4">
    <location>
        <begin position="37"/>
        <end position="104"/>
    </location>
</feature>
<reference evidence="5" key="1">
    <citation type="submission" date="2016-03" db="EMBL/GenBank/DDBJ databases">
        <authorList>
            <person name="Ploux O."/>
        </authorList>
    </citation>
    <scope>NUCLEOTIDE SEQUENCE</scope>
    <source>
        <strain evidence="5">UC10</strain>
    </source>
</reference>
<dbReference type="Pfam" id="PF00392">
    <property type="entry name" value="GntR"/>
    <property type="match status" value="1"/>
</dbReference>
<evidence type="ECO:0000256" key="2">
    <source>
        <dbReference type="ARBA" id="ARBA00023125"/>
    </source>
</evidence>
<dbReference type="EMBL" id="LT598653">
    <property type="protein sequence ID" value="SBV32359.1"/>
    <property type="molecule type" value="Genomic_DNA"/>
</dbReference>
<dbReference type="KEGG" id="sphu:SPPYR_1239"/>
<dbReference type="AlphaFoldDB" id="A0A1Y5PQU2"/>
<dbReference type="InterPro" id="IPR000524">
    <property type="entry name" value="Tscrpt_reg_HTH_GntR"/>
</dbReference>
<evidence type="ECO:0000259" key="4">
    <source>
        <dbReference type="PROSITE" id="PS50949"/>
    </source>
</evidence>
<dbReference type="Gene3D" id="1.20.120.530">
    <property type="entry name" value="GntR ligand-binding domain-like"/>
    <property type="match status" value="1"/>
</dbReference>
<evidence type="ECO:0000256" key="3">
    <source>
        <dbReference type="ARBA" id="ARBA00023163"/>
    </source>
</evidence>
<evidence type="ECO:0000313" key="5">
    <source>
        <dbReference type="EMBL" id="SBV32359.1"/>
    </source>
</evidence>
<dbReference type="PANTHER" id="PTHR43537">
    <property type="entry name" value="TRANSCRIPTIONAL REGULATOR, GNTR FAMILY"/>
    <property type="match status" value="1"/>
</dbReference>
<keyword evidence="3" id="KW-0804">Transcription</keyword>
<dbReference type="InterPro" id="IPR011711">
    <property type="entry name" value="GntR_C"/>
</dbReference>
<dbReference type="GO" id="GO:0003700">
    <property type="term" value="F:DNA-binding transcription factor activity"/>
    <property type="evidence" value="ECO:0007669"/>
    <property type="project" value="InterPro"/>
</dbReference>
<dbReference type="RefSeq" id="WP_295325288.1">
    <property type="nucleotide sequence ID" value="NZ_LT598653.1"/>
</dbReference>
<dbReference type="Gene3D" id="1.10.10.10">
    <property type="entry name" value="Winged helix-like DNA-binding domain superfamily/Winged helix DNA-binding domain"/>
    <property type="match status" value="2"/>
</dbReference>
<dbReference type="InterPro" id="IPR008920">
    <property type="entry name" value="TF_FadR/GntR_C"/>
</dbReference>
<dbReference type="SUPFAM" id="SSF46785">
    <property type="entry name" value="Winged helix' DNA-binding domain"/>
    <property type="match status" value="2"/>
</dbReference>
<evidence type="ECO:0000256" key="1">
    <source>
        <dbReference type="ARBA" id="ARBA00023015"/>
    </source>
</evidence>
<dbReference type="SUPFAM" id="SSF48008">
    <property type="entry name" value="GntR ligand-binding domain-like"/>
    <property type="match status" value="1"/>
</dbReference>
<keyword evidence="1" id="KW-0805">Transcription regulation</keyword>
<accession>A0A1Y5PQU2</accession>
<name>A0A1Y5PQU2_9SPHN</name>
<dbReference type="PROSITE" id="PS50949">
    <property type="entry name" value="HTH_GNTR"/>
    <property type="match status" value="1"/>
</dbReference>
<keyword evidence="2" id="KW-0238">DNA-binding</keyword>
<dbReference type="GO" id="GO:0003677">
    <property type="term" value="F:DNA binding"/>
    <property type="evidence" value="ECO:0007669"/>
    <property type="project" value="UniProtKB-KW"/>
</dbReference>
<protein>
    <submittedName>
        <fullName evidence="5">Transcriptional regulator</fullName>
    </submittedName>
</protein>
<dbReference type="SMART" id="SM00895">
    <property type="entry name" value="FCD"/>
    <property type="match status" value="1"/>
</dbReference>
<dbReference type="InterPro" id="IPR036388">
    <property type="entry name" value="WH-like_DNA-bd_sf"/>
</dbReference>